<dbReference type="Gene3D" id="2.20.25.10">
    <property type="match status" value="1"/>
</dbReference>
<dbReference type="InterPro" id="IPR005651">
    <property type="entry name" value="Trm112-like"/>
</dbReference>
<organism evidence="2 3">
    <name type="scientific">Pelotalea chapellei</name>
    <dbReference type="NCBI Taxonomy" id="44671"/>
    <lineage>
        <taxon>Bacteria</taxon>
        <taxon>Pseudomonadati</taxon>
        <taxon>Thermodesulfobacteriota</taxon>
        <taxon>Desulfuromonadia</taxon>
        <taxon>Geobacterales</taxon>
        <taxon>Geobacteraceae</taxon>
        <taxon>Pelotalea</taxon>
    </lineage>
</organism>
<dbReference type="SUPFAM" id="SSF158997">
    <property type="entry name" value="Trm112p-like"/>
    <property type="match status" value="1"/>
</dbReference>
<dbReference type="PANTHER" id="PTHR33505:SF4">
    <property type="entry name" value="PROTEIN PREY, MITOCHONDRIAL"/>
    <property type="match status" value="1"/>
</dbReference>
<keyword evidence="3" id="KW-1185">Reference proteome</keyword>
<dbReference type="RefSeq" id="WP_214297067.1">
    <property type="nucleotide sequence ID" value="NZ_JAHDYS010000004.1"/>
</dbReference>
<dbReference type="Pfam" id="PF03966">
    <property type="entry name" value="Trm112p"/>
    <property type="match status" value="1"/>
</dbReference>
<evidence type="ECO:0000313" key="2">
    <source>
        <dbReference type="EMBL" id="MBT1071361.1"/>
    </source>
</evidence>
<name>A0ABS5U6S5_9BACT</name>
<evidence type="ECO:0000256" key="1">
    <source>
        <dbReference type="HAMAP-Rule" id="MF_01187"/>
    </source>
</evidence>
<reference evidence="2 3" key="1">
    <citation type="submission" date="2021-05" db="EMBL/GenBank/DDBJ databases">
        <title>The draft genome of Geobacter chapellei DSM 13688.</title>
        <authorList>
            <person name="Xu Z."/>
            <person name="Masuda Y."/>
            <person name="Itoh H."/>
            <person name="Senoo K."/>
        </authorList>
    </citation>
    <scope>NUCLEOTIDE SEQUENCE [LARGE SCALE GENOMIC DNA]</scope>
    <source>
        <strain evidence="2 3">DSM 13688</strain>
    </source>
</reference>
<evidence type="ECO:0000313" key="3">
    <source>
        <dbReference type="Proteomes" id="UP000784128"/>
    </source>
</evidence>
<protein>
    <recommendedName>
        <fullName evidence="1">UPF0434 protein KJB30_06185</fullName>
    </recommendedName>
</protein>
<proteinExistence type="inferred from homology"/>
<sequence>MLSHDQLNILACPVCKGALSMDHASQKLHCQSCDISFPIRDGIPVLLINEATTNDQIRK</sequence>
<comment type="similarity">
    <text evidence="1">Belongs to the UPF0434 family.</text>
</comment>
<dbReference type="HAMAP" id="MF_01187">
    <property type="entry name" value="UPF0434"/>
    <property type="match status" value="1"/>
</dbReference>
<dbReference type="EMBL" id="JAHDYS010000004">
    <property type="protein sequence ID" value="MBT1071361.1"/>
    <property type="molecule type" value="Genomic_DNA"/>
</dbReference>
<comment type="caution">
    <text evidence="2">The sequence shown here is derived from an EMBL/GenBank/DDBJ whole genome shotgun (WGS) entry which is preliminary data.</text>
</comment>
<dbReference type="Proteomes" id="UP000784128">
    <property type="component" value="Unassembled WGS sequence"/>
</dbReference>
<accession>A0ABS5U6S5</accession>
<gene>
    <name evidence="2" type="ORF">KJB30_06185</name>
</gene>
<dbReference type="PANTHER" id="PTHR33505">
    <property type="entry name" value="ZGC:162634"/>
    <property type="match status" value="1"/>
</dbReference>